<evidence type="ECO:0000256" key="2">
    <source>
        <dbReference type="ARBA" id="ARBA00023043"/>
    </source>
</evidence>
<dbReference type="Proteomes" id="UP000009096">
    <property type="component" value="Chromosome 8"/>
</dbReference>
<dbReference type="PROSITE" id="PS50088">
    <property type="entry name" value="ANK_REPEAT"/>
    <property type="match status" value="1"/>
</dbReference>
<proteinExistence type="predicted"/>
<evidence type="ECO:0000313" key="4">
    <source>
        <dbReference type="EMBL" id="EWG47654.1"/>
    </source>
</evidence>
<dbReference type="Gene3D" id="1.25.40.20">
    <property type="entry name" value="Ankyrin repeat-containing domain"/>
    <property type="match status" value="2"/>
</dbReference>
<dbReference type="InterPro" id="IPR002110">
    <property type="entry name" value="Ankyrin_rpt"/>
</dbReference>
<keyword evidence="5" id="KW-1185">Reference proteome</keyword>
<dbReference type="Pfam" id="PF12796">
    <property type="entry name" value="Ank_2"/>
    <property type="match status" value="2"/>
</dbReference>
<keyword evidence="1" id="KW-0677">Repeat</keyword>
<keyword evidence="2 3" id="KW-0040">ANK repeat</keyword>
<evidence type="ECO:0000256" key="3">
    <source>
        <dbReference type="PROSITE-ProRule" id="PRU00023"/>
    </source>
</evidence>
<gene>
    <name evidence="4" type="ORF">FVEG_07711</name>
</gene>
<dbReference type="eggNOG" id="KOG0504">
    <property type="taxonomic scope" value="Eukaryota"/>
</dbReference>
<dbReference type="PANTHER" id="PTHR24173">
    <property type="entry name" value="ANKYRIN REPEAT CONTAINING"/>
    <property type="match status" value="1"/>
</dbReference>
<dbReference type="Pfam" id="PF13606">
    <property type="entry name" value="Ank_3"/>
    <property type="match status" value="1"/>
</dbReference>
<name>W7MJ00_GIBM7</name>
<evidence type="ECO:0000313" key="5">
    <source>
        <dbReference type="Proteomes" id="UP000009096"/>
    </source>
</evidence>
<dbReference type="SMART" id="SM00248">
    <property type="entry name" value="ANK"/>
    <property type="match status" value="9"/>
</dbReference>
<dbReference type="VEuPathDB" id="FungiDB:FVEG_07711"/>
<sequence length="351" mass="38944">MVFAERPLTMLELRHAVSVSKHTTAMDLDFMKTALWYAAQQGTTRVVELLVQRQKLLANLPDGGIDSPLLEATRRNDVAIVKLLLQARDIDVNYPSHEPPLCIAAEKGYEAIAKILLNTRDIDVDNLDGSGDTPLLIASMFGYAGIVRRLLRTGKVDADPNDGCGDTAFSWAVKYGHVDVIKLLLRQDGIDFNWWVDGRTALGWAVHVNNEEPFFMLLDFGRIDIESRDCRWGLSRYTASSLIDALEHGNTKIFQTLLTLPGVDFNRTDDDDGRTALMHAVQAGQHDIVKQLPGTGKVDIGARDNDGRSVMDKAQEQGNNEITLLLLKYRQNQLLSVASEATATPHKVARI</sequence>
<organism evidence="4 5">
    <name type="scientific">Gibberella moniliformis (strain M3125 / FGSC 7600)</name>
    <name type="common">Maize ear and stalk rot fungus</name>
    <name type="synonym">Fusarium verticillioides</name>
    <dbReference type="NCBI Taxonomy" id="334819"/>
    <lineage>
        <taxon>Eukaryota</taxon>
        <taxon>Fungi</taxon>
        <taxon>Dikarya</taxon>
        <taxon>Ascomycota</taxon>
        <taxon>Pezizomycotina</taxon>
        <taxon>Sordariomycetes</taxon>
        <taxon>Hypocreomycetidae</taxon>
        <taxon>Hypocreales</taxon>
        <taxon>Nectriaceae</taxon>
        <taxon>Fusarium</taxon>
        <taxon>Fusarium fujikuroi species complex</taxon>
    </lineage>
</organism>
<evidence type="ECO:0000256" key="1">
    <source>
        <dbReference type="ARBA" id="ARBA00022737"/>
    </source>
</evidence>
<dbReference type="PANTHER" id="PTHR24173:SF74">
    <property type="entry name" value="ANKYRIN REPEAT DOMAIN-CONTAINING PROTEIN 16"/>
    <property type="match status" value="1"/>
</dbReference>
<dbReference type="OrthoDB" id="426293at2759"/>
<reference evidence="4 5" key="1">
    <citation type="journal article" date="2010" name="Nature">
        <title>Comparative genomics reveals mobile pathogenicity chromosomes in Fusarium.</title>
        <authorList>
            <person name="Ma L.J."/>
            <person name="van der Does H.C."/>
            <person name="Borkovich K.A."/>
            <person name="Coleman J.J."/>
            <person name="Daboussi M.J."/>
            <person name="Di Pietro A."/>
            <person name="Dufresne M."/>
            <person name="Freitag M."/>
            <person name="Grabherr M."/>
            <person name="Henrissat B."/>
            <person name="Houterman P.M."/>
            <person name="Kang S."/>
            <person name="Shim W.B."/>
            <person name="Woloshuk C."/>
            <person name="Xie X."/>
            <person name="Xu J.R."/>
            <person name="Antoniw J."/>
            <person name="Baker S.E."/>
            <person name="Bluhm B.H."/>
            <person name="Breakspear A."/>
            <person name="Brown D.W."/>
            <person name="Butchko R.A."/>
            <person name="Chapman S."/>
            <person name="Coulson R."/>
            <person name="Coutinho P.M."/>
            <person name="Danchin E.G."/>
            <person name="Diener A."/>
            <person name="Gale L.R."/>
            <person name="Gardiner D.M."/>
            <person name="Goff S."/>
            <person name="Hammond-Kosack K.E."/>
            <person name="Hilburn K."/>
            <person name="Hua-Van A."/>
            <person name="Jonkers W."/>
            <person name="Kazan K."/>
            <person name="Kodira C.D."/>
            <person name="Koehrsen M."/>
            <person name="Kumar L."/>
            <person name="Lee Y.H."/>
            <person name="Li L."/>
            <person name="Manners J.M."/>
            <person name="Miranda-Saavedra D."/>
            <person name="Mukherjee M."/>
            <person name="Park G."/>
            <person name="Park J."/>
            <person name="Park S.Y."/>
            <person name="Proctor R.H."/>
            <person name="Regev A."/>
            <person name="Ruiz-Roldan M.C."/>
            <person name="Sain D."/>
            <person name="Sakthikumar S."/>
            <person name="Sykes S."/>
            <person name="Schwartz D.C."/>
            <person name="Turgeon B.G."/>
            <person name="Wapinski I."/>
            <person name="Yoder O."/>
            <person name="Young S."/>
            <person name="Zeng Q."/>
            <person name="Zhou S."/>
            <person name="Galagan J."/>
            <person name="Cuomo C.A."/>
            <person name="Kistler H.C."/>
            <person name="Rep M."/>
        </authorList>
    </citation>
    <scope>NUCLEOTIDE SEQUENCE [LARGE SCALE GENOMIC DNA]</scope>
    <source>
        <strain evidence="5">M3125 / FGSC 7600</strain>
    </source>
</reference>
<feature type="repeat" description="ANK" evidence="3">
    <location>
        <begin position="130"/>
        <end position="154"/>
    </location>
</feature>
<dbReference type="KEGG" id="fvr:FVEG_07711"/>
<dbReference type="InterPro" id="IPR036770">
    <property type="entry name" value="Ankyrin_rpt-contain_sf"/>
</dbReference>
<dbReference type="RefSeq" id="XP_018753845.1">
    <property type="nucleotide sequence ID" value="XM_018896382.1"/>
</dbReference>
<dbReference type="PROSITE" id="PS50297">
    <property type="entry name" value="ANK_REP_REGION"/>
    <property type="match status" value="1"/>
</dbReference>
<dbReference type="EMBL" id="CM000585">
    <property type="protein sequence ID" value="EWG47654.1"/>
    <property type="molecule type" value="Genomic_DNA"/>
</dbReference>
<dbReference type="STRING" id="334819.W7MJ00"/>
<dbReference type="GeneID" id="30065488"/>
<dbReference type="AlphaFoldDB" id="W7MJ00"/>
<protein>
    <submittedName>
        <fullName evidence="4">Uncharacterized protein</fullName>
    </submittedName>
</protein>
<dbReference type="EMBL" id="DS022250">
    <property type="protein sequence ID" value="EWG47654.1"/>
    <property type="molecule type" value="Genomic_DNA"/>
</dbReference>
<accession>W7MJ00</accession>
<dbReference type="SUPFAM" id="SSF48403">
    <property type="entry name" value="Ankyrin repeat"/>
    <property type="match status" value="2"/>
</dbReference>